<reference evidence="1 2" key="1">
    <citation type="journal article" date="2020" name="ISME J.">
        <title>Comparative genomics reveals insights into cyanobacterial evolution and habitat adaptation.</title>
        <authorList>
            <person name="Chen M.Y."/>
            <person name="Teng W.K."/>
            <person name="Zhao L."/>
            <person name="Hu C.X."/>
            <person name="Zhou Y.K."/>
            <person name="Han B.P."/>
            <person name="Song L.R."/>
            <person name="Shu W.S."/>
        </authorList>
    </citation>
    <scope>NUCLEOTIDE SEQUENCE [LARGE SCALE GENOMIC DNA]</scope>
    <source>
        <strain evidence="1 2">FACHB-3921</strain>
    </source>
</reference>
<proteinExistence type="predicted"/>
<evidence type="ECO:0000313" key="1">
    <source>
        <dbReference type="EMBL" id="MBD2255539.1"/>
    </source>
</evidence>
<dbReference type="Proteomes" id="UP000621307">
    <property type="component" value="Unassembled WGS sequence"/>
</dbReference>
<sequence length="137" mass="15970">MKNTDNLLSENEIISLGKSLRKIENKLLKKSKTEGKTRIWFQGEEPYFDVFFEFEDDEISWFQLTLRGQSLSWDKKLSGFQTGTTNELSIDDASFYAASKTIETDRQLDWNFIYLVKSIIQTKTEETAFAKALNLFD</sequence>
<accession>A0ABR8BQE3</accession>
<protein>
    <recommendedName>
        <fullName evidence="3">DUF1828 domain-containing protein</fullName>
    </recommendedName>
</protein>
<dbReference type="RefSeq" id="WP_190572501.1">
    <property type="nucleotide sequence ID" value="NZ_JACJQL010000103.1"/>
</dbReference>
<name>A0ABR8BQE3_9NOSO</name>
<comment type="caution">
    <text evidence="1">The sequence shown here is derived from an EMBL/GenBank/DDBJ whole genome shotgun (WGS) entry which is preliminary data.</text>
</comment>
<dbReference type="EMBL" id="JACJQL010000103">
    <property type="protein sequence ID" value="MBD2255539.1"/>
    <property type="molecule type" value="Genomic_DNA"/>
</dbReference>
<organism evidence="1 2">
    <name type="scientific">Nostoc parmelioides FACHB-3921</name>
    <dbReference type="NCBI Taxonomy" id="2692909"/>
    <lineage>
        <taxon>Bacteria</taxon>
        <taxon>Bacillati</taxon>
        <taxon>Cyanobacteriota</taxon>
        <taxon>Cyanophyceae</taxon>
        <taxon>Nostocales</taxon>
        <taxon>Nostocaceae</taxon>
        <taxon>Nostoc</taxon>
    </lineage>
</organism>
<evidence type="ECO:0000313" key="2">
    <source>
        <dbReference type="Proteomes" id="UP000621307"/>
    </source>
</evidence>
<keyword evidence="2" id="KW-1185">Reference proteome</keyword>
<gene>
    <name evidence="1" type="ORF">H6G14_30500</name>
</gene>
<evidence type="ECO:0008006" key="3">
    <source>
        <dbReference type="Google" id="ProtNLM"/>
    </source>
</evidence>